<evidence type="ECO:0000256" key="12">
    <source>
        <dbReference type="ARBA" id="ARBA00034617"/>
    </source>
</evidence>
<dbReference type="GO" id="GO:0006281">
    <property type="term" value="P:DNA repair"/>
    <property type="evidence" value="ECO:0007669"/>
    <property type="project" value="UniProtKB-UniRule"/>
</dbReference>
<dbReference type="GO" id="GO:0005524">
    <property type="term" value="F:ATP binding"/>
    <property type="evidence" value="ECO:0007669"/>
    <property type="project" value="UniProtKB-KW"/>
</dbReference>
<dbReference type="PANTHER" id="PTHR47964:SF1">
    <property type="entry name" value="ATP-DEPENDENT DNA HELICASE HOMOLOG RECG, CHLOROPLASTIC"/>
    <property type="match status" value="1"/>
</dbReference>
<dbReference type="Gene3D" id="2.40.50.140">
    <property type="entry name" value="Nucleic acid-binding proteins"/>
    <property type="match status" value="1"/>
</dbReference>
<dbReference type="SUPFAM" id="SSF50249">
    <property type="entry name" value="Nucleic acid-binding proteins"/>
    <property type="match status" value="1"/>
</dbReference>
<keyword evidence="19" id="KW-1185">Reference proteome</keyword>
<dbReference type="AlphaFoldDB" id="A0A1I4RL45"/>
<keyword evidence="3 15" id="KW-0547">Nucleotide-binding</keyword>
<keyword evidence="9 15" id="KW-0233">DNA recombination</keyword>
<dbReference type="STRING" id="195064.SAMN05421721_10850"/>
<gene>
    <name evidence="18" type="ORF">SAMN05421721_10850</name>
</gene>
<dbReference type="FunFam" id="3.40.50.300:FF:000391">
    <property type="entry name" value="ATP-dependent DNA helicase RecG"/>
    <property type="match status" value="1"/>
</dbReference>
<proteinExistence type="inferred from homology"/>
<dbReference type="NCBIfam" id="NF008166">
    <property type="entry name" value="PRK10917.1-4"/>
    <property type="match status" value="1"/>
</dbReference>
<evidence type="ECO:0000256" key="3">
    <source>
        <dbReference type="ARBA" id="ARBA00022741"/>
    </source>
</evidence>
<comment type="catalytic activity">
    <reaction evidence="14 15">
        <text>ATP + H2O = ADP + phosphate + H(+)</text>
        <dbReference type="Rhea" id="RHEA:13065"/>
        <dbReference type="ChEBI" id="CHEBI:15377"/>
        <dbReference type="ChEBI" id="CHEBI:15378"/>
        <dbReference type="ChEBI" id="CHEBI:30616"/>
        <dbReference type="ChEBI" id="CHEBI:43474"/>
        <dbReference type="ChEBI" id="CHEBI:456216"/>
        <dbReference type="EC" id="5.6.2.4"/>
    </reaction>
</comment>
<dbReference type="SMART" id="SM00490">
    <property type="entry name" value="HELICc"/>
    <property type="match status" value="1"/>
</dbReference>
<evidence type="ECO:0000256" key="2">
    <source>
        <dbReference type="ARBA" id="ARBA00017846"/>
    </source>
</evidence>
<dbReference type="InterPro" id="IPR012340">
    <property type="entry name" value="NA-bd_OB-fold"/>
</dbReference>
<dbReference type="EC" id="5.6.2.4" evidence="13 15"/>
<dbReference type="Proteomes" id="UP000199556">
    <property type="component" value="Unassembled WGS sequence"/>
</dbReference>
<dbReference type="Pfam" id="PF17191">
    <property type="entry name" value="RecG_wedge"/>
    <property type="match status" value="1"/>
</dbReference>
<dbReference type="NCBIfam" id="NF008168">
    <property type="entry name" value="PRK10917.2-2"/>
    <property type="match status" value="1"/>
</dbReference>
<evidence type="ECO:0000313" key="19">
    <source>
        <dbReference type="Proteomes" id="UP000199556"/>
    </source>
</evidence>
<dbReference type="InterPro" id="IPR014001">
    <property type="entry name" value="Helicase_ATP-bd"/>
</dbReference>
<keyword evidence="7 15" id="KW-0067">ATP-binding</keyword>
<keyword evidence="4 15" id="KW-0227">DNA damage</keyword>
<evidence type="ECO:0000256" key="8">
    <source>
        <dbReference type="ARBA" id="ARBA00023125"/>
    </source>
</evidence>
<dbReference type="InterPro" id="IPR047112">
    <property type="entry name" value="RecG/Mfd"/>
</dbReference>
<evidence type="ECO:0000256" key="15">
    <source>
        <dbReference type="RuleBase" id="RU363016"/>
    </source>
</evidence>
<keyword evidence="8" id="KW-0238">DNA-binding</keyword>
<evidence type="ECO:0000256" key="7">
    <source>
        <dbReference type="ARBA" id="ARBA00022840"/>
    </source>
</evidence>
<dbReference type="InterPro" id="IPR045562">
    <property type="entry name" value="RecG_dom3_C"/>
</dbReference>
<evidence type="ECO:0000256" key="4">
    <source>
        <dbReference type="ARBA" id="ARBA00022763"/>
    </source>
</evidence>
<dbReference type="EMBL" id="FOUO01000008">
    <property type="protein sequence ID" value="SFM52673.1"/>
    <property type="molecule type" value="Genomic_DNA"/>
</dbReference>
<keyword evidence="11" id="KW-0413">Isomerase</keyword>
<evidence type="ECO:0000256" key="13">
    <source>
        <dbReference type="ARBA" id="ARBA00034808"/>
    </source>
</evidence>
<dbReference type="InterPro" id="IPR004609">
    <property type="entry name" value="ATP-dep_DNA_helicase_RecG"/>
</dbReference>
<dbReference type="PANTHER" id="PTHR47964">
    <property type="entry name" value="ATP-DEPENDENT DNA HELICASE HOMOLOG RECG, CHLOROPLASTIC"/>
    <property type="match status" value="1"/>
</dbReference>
<dbReference type="InterPro" id="IPR001650">
    <property type="entry name" value="Helicase_C-like"/>
</dbReference>
<protein>
    <recommendedName>
        <fullName evidence="2 15">ATP-dependent DNA helicase RecG</fullName>
        <ecNumber evidence="13 15">5.6.2.4</ecNumber>
    </recommendedName>
</protein>
<dbReference type="InterPro" id="IPR033454">
    <property type="entry name" value="RecG_wedge"/>
</dbReference>
<dbReference type="GO" id="GO:0043138">
    <property type="term" value="F:3'-5' DNA helicase activity"/>
    <property type="evidence" value="ECO:0007669"/>
    <property type="project" value="UniProtKB-EC"/>
</dbReference>
<dbReference type="GO" id="GO:0006310">
    <property type="term" value="P:DNA recombination"/>
    <property type="evidence" value="ECO:0007669"/>
    <property type="project" value="UniProtKB-UniRule"/>
</dbReference>
<dbReference type="Gene3D" id="1.10.150.20">
    <property type="entry name" value="5' to 3' exonuclease, C-terminal subdomain"/>
    <property type="match status" value="1"/>
</dbReference>
<evidence type="ECO:0000313" key="18">
    <source>
        <dbReference type="EMBL" id="SFM52673.1"/>
    </source>
</evidence>
<evidence type="ECO:0000256" key="9">
    <source>
        <dbReference type="ARBA" id="ARBA00023172"/>
    </source>
</evidence>
<dbReference type="InterPro" id="IPR011545">
    <property type="entry name" value="DEAD/DEAH_box_helicase_dom"/>
</dbReference>
<dbReference type="GO" id="GO:0016887">
    <property type="term" value="F:ATP hydrolysis activity"/>
    <property type="evidence" value="ECO:0007669"/>
    <property type="project" value="RHEA"/>
</dbReference>
<name>A0A1I4RL45_ECTMO</name>
<sequence length="686" mass="75175">MNEPVNALRGVGPRMAQRLERLGIRSVQDLLFHLPLRYQDRTRIVPIATLRPGDEGVVEGVVDHTEVLHRGRRMWLVHLSDGSGGLILRFFHFSAAQQKTLVRGTRLRCFGEARMGRAGMELVHPEYRVLQSAHEPVEDCLTPVYPTTEGLHQATLRRLTDEALARVDRLVEYLPPAVLDGAGLPDLATALRTVHRPPPDVAVSRLLEGRHPAQRRLAFEELVAHQLSLGRLRAHTTAHAAPAVCVPGRLLQGLRRALPFALTGAQERVIAEILADMARPHPMLRLVQGDVGSGKTLVAVAACLQAVEAGYQAAVMAPTEILAEQHLRNFRALLAPLGVETAWFSGKQGARARREAAEALAAGTAAVAVGTHALFQGEVSFRDLALVVVDEQHRFGVHQRMALREKGAGEGRLPHQLIMTATPIPRTLAMTAYADLDASIIDELPPGRTPVTTVAVCDSRRDEVVQRIRHALDAGRQAYWVCTLVEESDVLQAQAAEQTRDLLAEALPGAAVGLVHGRMRPREKEAVMARFQAGEVQLLVATTVIEVGVDVPNASLMIIENAERLGLAQLHQLRGRVGRGREASACVLLYHPPLSDTARRRLEALRSSTDGFEMARIDLELRGPGEVLGTRQTGMMQFRIADIVRDQDLLEEVQTAAARLLADHPQQVDPLIQRWLGEAEAYGRIA</sequence>
<evidence type="ECO:0000256" key="14">
    <source>
        <dbReference type="ARBA" id="ARBA00048988"/>
    </source>
</evidence>
<dbReference type="PROSITE" id="PS51192">
    <property type="entry name" value="HELICASE_ATP_BIND_1"/>
    <property type="match status" value="1"/>
</dbReference>
<evidence type="ECO:0000256" key="11">
    <source>
        <dbReference type="ARBA" id="ARBA00023235"/>
    </source>
</evidence>
<comment type="catalytic activity">
    <reaction evidence="12 15">
        <text>Couples ATP hydrolysis with the unwinding of duplex DNA by translocating in the 3'-5' direction.</text>
        <dbReference type="EC" id="5.6.2.4"/>
    </reaction>
</comment>
<evidence type="ECO:0000256" key="10">
    <source>
        <dbReference type="ARBA" id="ARBA00023204"/>
    </source>
</evidence>
<feature type="domain" description="Helicase C-terminal" evidence="17">
    <location>
        <begin position="474"/>
        <end position="625"/>
    </location>
</feature>
<evidence type="ECO:0000256" key="6">
    <source>
        <dbReference type="ARBA" id="ARBA00022806"/>
    </source>
</evidence>
<dbReference type="SUPFAM" id="SSF52540">
    <property type="entry name" value="P-loop containing nucleoside triphosphate hydrolases"/>
    <property type="match status" value="2"/>
</dbReference>
<organism evidence="18 19">
    <name type="scientific">Ectothiorhodospira mobilis</name>
    <dbReference type="NCBI Taxonomy" id="195064"/>
    <lineage>
        <taxon>Bacteria</taxon>
        <taxon>Pseudomonadati</taxon>
        <taxon>Pseudomonadota</taxon>
        <taxon>Gammaproteobacteria</taxon>
        <taxon>Chromatiales</taxon>
        <taxon>Ectothiorhodospiraceae</taxon>
        <taxon>Ectothiorhodospira</taxon>
    </lineage>
</organism>
<dbReference type="NCBIfam" id="NF008163">
    <property type="entry name" value="PRK10917.1-1"/>
    <property type="match status" value="1"/>
</dbReference>
<comment type="similarity">
    <text evidence="1 15">Belongs to the helicase family. RecG subfamily.</text>
</comment>
<comment type="function">
    <text evidence="15">Plays a critical role in recombination and DNA repair. Helps process Holliday junction intermediates to mature products by catalyzing branch migration. Has replication fork regression activity, unwinds stalled or blocked replication forks to make a HJ that can be resolved. Has a DNA unwinding activity characteristic of a DNA helicase with 3'-5' polarity.</text>
</comment>
<dbReference type="Pfam" id="PF00271">
    <property type="entry name" value="Helicase_C"/>
    <property type="match status" value="1"/>
</dbReference>
<dbReference type="CDD" id="cd04488">
    <property type="entry name" value="RecG_wedge_OBF"/>
    <property type="match status" value="1"/>
</dbReference>
<dbReference type="OrthoDB" id="9804325at2"/>
<dbReference type="NCBIfam" id="NF008165">
    <property type="entry name" value="PRK10917.1-3"/>
    <property type="match status" value="1"/>
</dbReference>
<accession>A0A1I4RL45</accession>
<keyword evidence="6 15" id="KW-0347">Helicase</keyword>
<dbReference type="PROSITE" id="PS51194">
    <property type="entry name" value="HELICASE_CTER"/>
    <property type="match status" value="1"/>
</dbReference>
<feature type="domain" description="Helicase ATP-binding" evidence="16">
    <location>
        <begin position="276"/>
        <end position="441"/>
    </location>
</feature>
<evidence type="ECO:0000259" key="17">
    <source>
        <dbReference type="PROSITE" id="PS51194"/>
    </source>
</evidence>
<dbReference type="CDD" id="cd17992">
    <property type="entry name" value="DEXHc_RecG"/>
    <property type="match status" value="1"/>
</dbReference>
<dbReference type="InterPro" id="IPR027417">
    <property type="entry name" value="P-loop_NTPase"/>
</dbReference>
<dbReference type="Pfam" id="PF19833">
    <property type="entry name" value="RecG_dom3_C"/>
    <property type="match status" value="1"/>
</dbReference>
<dbReference type="NCBIfam" id="TIGR00643">
    <property type="entry name" value="recG"/>
    <property type="match status" value="1"/>
</dbReference>
<dbReference type="GO" id="GO:0003677">
    <property type="term" value="F:DNA binding"/>
    <property type="evidence" value="ECO:0007669"/>
    <property type="project" value="UniProtKB-KW"/>
</dbReference>
<evidence type="ECO:0000259" key="16">
    <source>
        <dbReference type="PROSITE" id="PS51192"/>
    </source>
</evidence>
<keyword evidence="5 15" id="KW-0378">Hydrolase</keyword>
<evidence type="ECO:0000256" key="1">
    <source>
        <dbReference type="ARBA" id="ARBA00007504"/>
    </source>
</evidence>
<dbReference type="Gene3D" id="3.40.50.300">
    <property type="entry name" value="P-loop containing nucleotide triphosphate hydrolases"/>
    <property type="match status" value="2"/>
</dbReference>
<evidence type="ECO:0000256" key="5">
    <source>
        <dbReference type="ARBA" id="ARBA00022801"/>
    </source>
</evidence>
<keyword evidence="10 15" id="KW-0234">DNA repair</keyword>
<dbReference type="Pfam" id="PF00270">
    <property type="entry name" value="DEAD"/>
    <property type="match status" value="1"/>
</dbReference>
<reference evidence="18 19" key="1">
    <citation type="submission" date="2016-10" db="EMBL/GenBank/DDBJ databases">
        <authorList>
            <person name="de Groot N.N."/>
        </authorList>
    </citation>
    <scope>NUCLEOTIDE SEQUENCE [LARGE SCALE GENOMIC DNA]</scope>
    <source>
        <strain evidence="18 19">DSM 4180</strain>
    </source>
</reference>
<dbReference type="SMART" id="SM00487">
    <property type="entry name" value="DEXDc"/>
    <property type="match status" value="1"/>
</dbReference>
<dbReference type="RefSeq" id="WP_090485332.1">
    <property type="nucleotide sequence ID" value="NZ_FOUO01000008.1"/>
</dbReference>